<feature type="region of interest" description="Disordered" evidence="1">
    <location>
        <begin position="239"/>
        <end position="424"/>
    </location>
</feature>
<protein>
    <submittedName>
        <fullName evidence="2">Uncharacterized protein</fullName>
    </submittedName>
</protein>
<reference evidence="2 3" key="1">
    <citation type="journal article" date="2018" name="Sci. Rep.">
        <title>Genome sequence of the cauliflower mushroom Sparassis crispa (Hanabiratake) and its association with beneficial usage.</title>
        <authorList>
            <person name="Kiyama R."/>
            <person name="Furutani Y."/>
            <person name="Kawaguchi K."/>
            <person name="Nakanishi T."/>
        </authorList>
    </citation>
    <scope>NUCLEOTIDE SEQUENCE [LARGE SCALE GENOMIC DNA]</scope>
</reference>
<organism evidence="2 3">
    <name type="scientific">Sparassis crispa</name>
    <dbReference type="NCBI Taxonomy" id="139825"/>
    <lineage>
        <taxon>Eukaryota</taxon>
        <taxon>Fungi</taxon>
        <taxon>Dikarya</taxon>
        <taxon>Basidiomycota</taxon>
        <taxon>Agaricomycotina</taxon>
        <taxon>Agaricomycetes</taxon>
        <taxon>Polyporales</taxon>
        <taxon>Sparassidaceae</taxon>
        <taxon>Sparassis</taxon>
    </lineage>
</organism>
<feature type="region of interest" description="Disordered" evidence="1">
    <location>
        <begin position="181"/>
        <end position="213"/>
    </location>
</feature>
<dbReference type="OrthoDB" id="3255922at2759"/>
<feature type="compositionally biased region" description="Basic and acidic residues" evidence="1">
    <location>
        <begin position="406"/>
        <end position="421"/>
    </location>
</feature>
<evidence type="ECO:0000313" key="2">
    <source>
        <dbReference type="EMBL" id="GBE89243.1"/>
    </source>
</evidence>
<dbReference type="EMBL" id="BFAD01000015">
    <property type="protein sequence ID" value="GBE89243.1"/>
    <property type="molecule type" value="Genomic_DNA"/>
</dbReference>
<keyword evidence="3" id="KW-1185">Reference proteome</keyword>
<feature type="region of interest" description="Disordered" evidence="1">
    <location>
        <begin position="1"/>
        <end position="22"/>
    </location>
</feature>
<feature type="compositionally biased region" description="Polar residues" evidence="1">
    <location>
        <begin position="308"/>
        <end position="317"/>
    </location>
</feature>
<feature type="region of interest" description="Disordered" evidence="1">
    <location>
        <begin position="41"/>
        <end position="89"/>
    </location>
</feature>
<accession>A0A401H4B2</accession>
<dbReference type="RefSeq" id="XP_027620156.1">
    <property type="nucleotide sequence ID" value="XM_027764355.1"/>
</dbReference>
<feature type="compositionally biased region" description="Acidic residues" evidence="1">
    <location>
        <begin position="243"/>
        <end position="255"/>
    </location>
</feature>
<feature type="compositionally biased region" description="Polar residues" evidence="1">
    <location>
        <begin position="192"/>
        <end position="207"/>
    </location>
</feature>
<proteinExistence type="predicted"/>
<sequence length="538" mass="57361">MLSSLGFESKNHARNGRNGASKYFEVPRGFSVHVFKNPATASSHTYTPAGGKPNPVHGRPVVRSKPPAYPPRPDNERKNSLIHPSPPADYDAAFVLNRSKPRKNYGIYPSATDNNTYIYERSVSSASDILASSHSSSSSDSDDSISGSAVSTEVSSTRASSSTETLETTALSVRAHVSNAVGAAPSAPLRATPSSGSAGATPDNNGTIPRVPLIVSEETSPRFAALPPTFAVPIHLATVETVSDSDSDTVIDDPIVDITRPRRANAGGRDEGRRDFSVVPSAAALSARRDTDGHSSSQQVSRSRDSPETQQVTTSTALAPAAKCRYEDSSSLRAPPGLAVTTAYDGGDQLRRVAAGSSSHPTSNSSDVRPPQRPPAIPLPVANRTGGISESAPAVLTRIGEGTPHNNRDSPSRTVERDARAESTIPLARATSAFEGGFGTTSRRCVRWTENLVCPSPVPPSERRKGWFNRRGDQLWTNDGRYKSVEAGKDYPPDLVGYPEPNSGWMNENGVRIDMQHHLIPKPPLRSALKRPKASPTQ</sequence>
<gene>
    <name evidence="2" type="ORF">SCP_1502510</name>
</gene>
<evidence type="ECO:0000256" key="1">
    <source>
        <dbReference type="SAM" id="MobiDB-lite"/>
    </source>
</evidence>
<feature type="region of interest" description="Disordered" evidence="1">
    <location>
        <begin position="128"/>
        <end position="167"/>
    </location>
</feature>
<comment type="caution">
    <text evidence="2">The sequence shown here is derived from an EMBL/GenBank/DDBJ whole genome shotgun (WGS) entry which is preliminary data.</text>
</comment>
<dbReference type="InParanoid" id="A0A401H4B2"/>
<name>A0A401H4B2_9APHY</name>
<dbReference type="AlphaFoldDB" id="A0A401H4B2"/>
<dbReference type="Proteomes" id="UP000287166">
    <property type="component" value="Unassembled WGS sequence"/>
</dbReference>
<evidence type="ECO:0000313" key="3">
    <source>
        <dbReference type="Proteomes" id="UP000287166"/>
    </source>
</evidence>
<dbReference type="GeneID" id="38786160"/>
<feature type="compositionally biased region" description="Polar residues" evidence="1">
    <location>
        <begin position="356"/>
        <end position="367"/>
    </location>
</feature>
<dbReference type="STRING" id="139825.A0A401H4B2"/>